<evidence type="ECO:0000259" key="3">
    <source>
        <dbReference type="PROSITE" id="PS50043"/>
    </source>
</evidence>
<dbReference type="GO" id="GO:0006355">
    <property type="term" value="P:regulation of DNA-templated transcription"/>
    <property type="evidence" value="ECO:0007669"/>
    <property type="project" value="InterPro"/>
</dbReference>
<dbReference type="GO" id="GO:0004016">
    <property type="term" value="F:adenylate cyclase activity"/>
    <property type="evidence" value="ECO:0007669"/>
    <property type="project" value="TreeGrafter"/>
</dbReference>
<dbReference type="eggNOG" id="COG2909">
    <property type="taxonomic scope" value="Bacteria"/>
</dbReference>
<dbReference type="AlphaFoldDB" id="A0A0H3DCN4"/>
<evidence type="ECO:0000313" key="4">
    <source>
        <dbReference type="EMBL" id="ADJ47394.1"/>
    </source>
</evidence>
<dbReference type="InterPro" id="IPR000792">
    <property type="entry name" value="Tscrpt_reg_LuxR_C"/>
</dbReference>
<dbReference type="InterPro" id="IPR016032">
    <property type="entry name" value="Sig_transdc_resp-reg_C-effctor"/>
</dbReference>
<dbReference type="InterPro" id="IPR041664">
    <property type="entry name" value="AAA_16"/>
</dbReference>
<dbReference type="GO" id="GO:0005524">
    <property type="term" value="F:ATP binding"/>
    <property type="evidence" value="ECO:0007669"/>
    <property type="project" value="UniProtKB-KW"/>
</dbReference>
<dbReference type="Pfam" id="PF00196">
    <property type="entry name" value="GerE"/>
    <property type="match status" value="1"/>
</dbReference>
<dbReference type="Gene3D" id="1.10.10.10">
    <property type="entry name" value="Winged helix-like DNA-binding domain superfamily/Winged helix DNA-binding domain"/>
    <property type="match status" value="1"/>
</dbReference>
<dbReference type="Gene3D" id="3.40.50.300">
    <property type="entry name" value="P-loop containing nucleotide triphosphate hydrolases"/>
    <property type="match status" value="1"/>
</dbReference>
<sequence length="925" mass="98681">MGFLGRTSECRRLDEMLAQARDGRSAVLVIRGEAGIGKTSLLRYAARQAAGLRVVDVAGVQAEMELPDSGIQRLVAPLLGALGEIPAPQRNALRVASGLAAGDAPDRFLVAVAVLTLLAVTAASRPVLCLVDDVQWLDPPSLGALGFVARRLGADAAAMIFALREPSATHVLDDLPQLPLEGLEEPDARALLARVVPGRLDDRVRDRIVGETRGNPLGLLELSRGMSRSERAGGFPPPGTGHLTGRVEARYLKRVNRLPKPTRHLVLVAAAEPLGDAALLWRAADRLSIEPGALAPATEAGLLEIDDHVRFRHPLVRSAVYGAASPAERRHVHDALAEASDPELAADSRAWHRALAAAEPAESVAADLTRCAGRARDRGGLAAAAAFLERAAALTPDPARQAGRALAAAEASFQAGEFEAMQRLLATAQSGVLDGFQQARAVLLRGHAAAVSRYGREGATLLLEAARRLEPFDLGLARRAYLTAWSAAVTAHHLGGAGVLVELSQAIRALPPLPPDPHPLDLVLDAYAVLITDGHADAMPVLRRAAEEVMHLATEDVVRWGWQVGGVRTAMWHDDAIAVYERQARLVREAGALAELPIHLQALALERAWRGDLPGAERLVAEAESISRSTGNEVPPFALLRIRALQGREAEAGPLIDTVVRDGTRQGQGIAVMTAQWAAAVLNNGLGRYAQAAAAAGEIVRHGILPWLSMWARCELVEAAAGMGDFDLARDALDGLVATTSPAGTHLALGIEARCRALLEGDDAEASYTMAIDQLAHSGNHTELARAHLLYGAWLRGRDRLPAARERLRAAEEMFAGIGMEAFAERTRAELAAAGARPRLHRAEPRAELTSQEEQIARLARDGLTNAQIGADFFLSPRTVEWHLNRVYGKLGIVSRDGLDVALLTEERKIRVRPVGDFSRGATPG</sequence>
<dbReference type="KEGG" id="amd:AMED_5641"/>
<protein>
    <submittedName>
        <fullName evidence="4">LuxR family transcriptional regulator fused with ATPase domain</fullName>
    </submittedName>
</protein>
<evidence type="ECO:0000256" key="1">
    <source>
        <dbReference type="ARBA" id="ARBA00022741"/>
    </source>
</evidence>
<dbReference type="Proteomes" id="UP000000328">
    <property type="component" value="Chromosome"/>
</dbReference>
<dbReference type="OrthoDB" id="3656034at2"/>
<evidence type="ECO:0000313" key="5">
    <source>
        <dbReference type="Proteomes" id="UP000000328"/>
    </source>
</evidence>
<keyword evidence="2" id="KW-0067">ATP-binding</keyword>
<dbReference type="PROSITE" id="PS50043">
    <property type="entry name" value="HTH_LUXR_2"/>
    <property type="match status" value="1"/>
</dbReference>
<dbReference type="Pfam" id="PF13191">
    <property type="entry name" value="AAA_16"/>
    <property type="match status" value="1"/>
</dbReference>
<dbReference type="SMART" id="SM00421">
    <property type="entry name" value="HTH_LUXR"/>
    <property type="match status" value="1"/>
</dbReference>
<accession>A0A0H3DCN4</accession>
<dbReference type="PROSITE" id="PS00622">
    <property type="entry name" value="HTH_LUXR_1"/>
    <property type="match status" value="1"/>
</dbReference>
<reference evidence="4 5" key="1">
    <citation type="journal article" date="2010" name="Cell Res.">
        <title>Complete genome sequence of the rifamycin SV-producing Amycolatopsis mediterranei U32 revealed its genetic characteristics in phylogeny and metabolism.</title>
        <authorList>
            <person name="Zhao W."/>
            <person name="Zhong Y."/>
            <person name="Yuan H."/>
            <person name="Wang J."/>
            <person name="Zheng H."/>
            <person name="Wang Y."/>
            <person name="Cen X."/>
            <person name="Xu F."/>
            <person name="Bai J."/>
            <person name="Han X."/>
            <person name="Lu G."/>
            <person name="Zhu Y."/>
            <person name="Shao Z."/>
            <person name="Yan H."/>
            <person name="Li C."/>
            <person name="Peng N."/>
            <person name="Zhang Z."/>
            <person name="Zhang Y."/>
            <person name="Lin W."/>
            <person name="Fan Y."/>
            <person name="Qin Z."/>
            <person name="Hu Y."/>
            <person name="Zhu B."/>
            <person name="Wang S."/>
            <person name="Ding X."/>
            <person name="Zhao G.P."/>
        </authorList>
    </citation>
    <scope>NUCLEOTIDE SEQUENCE [LARGE SCALE GENOMIC DNA]</scope>
    <source>
        <strain evidence="5">U-32</strain>
    </source>
</reference>
<dbReference type="PANTHER" id="PTHR16305:SF35">
    <property type="entry name" value="TRANSCRIPTIONAL ACTIVATOR DOMAIN"/>
    <property type="match status" value="1"/>
</dbReference>
<dbReference type="InterPro" id="IPR036388">
    <property type="entry name" value="WH-like_DNA-bd_sf"/>
</dbReference>
<name>A0A0H3DCN4_AMYMU</name>
<gene>
    <name evidence="4" type="ordered locus">AMED_5641</name>
</gene>
<proteinExistence type="predicted"/>
<dbReference type="HOGENOM" id="CLU_006850_4_1_11"/>
<keyword evidence="1" id="KW-0547">Nucleotide-binding</keyword>
<dbReference type="SUPFAM" id="SSF52540">
    <property type="entry name" value="P-loop containing nucleoside triphosphate hydrolases"/>
    <property type="match status" value="1"/>
</dbReference>
<dbReference type="SUPFAM" id="SSF46894">
    <property type="entry name" value="C-terminal effector domain of the bipartite response regulators"/>
    <property type="match status" value="1"/>
</dbReference>
<dbReference type="PANTHER" id="PTHR16305">
    <property type="entry name" value="TESTICULAR SOLUBLE ADENYLYL CYCLASE"/>
    <property type="match status" value="1"/>
</dbReference>
<dbReference type="PRINTS" id="PR00038">
    <property type="entry name" value="HTHLUXR"/>
</dbReference>
<dbReference type="GO" id="GO:0005737">
    <property type="term" value="C:cytoplasm"/>
    <property type="evidence" value="ECO:0007669"/>
    <property type="project" value="TreeGrafter"/>
</dbReference>
<feature type="domain" description="HTH luxR-type" evidence="3">
    <location>
        <begin position="842"/>
        <end position="907"/>
    </location>
</feature>
<dbReference type="GO" id="GO:0003677">
    <property type="term" value="F:DNA binding"/>
    <property type="evidence" value="ECO:0007669"/>
    <property type="project" value="InterPro"/>
</dbReference>
<dbReference type="CDD" id="cd06170">
    <property type="entry name" value="LuxR_C_like"/>
    <property type="match status" value="1"/>
</dbReference>
<evidence type="ECO:0000256" key="2">
    <source>
        <dbReference type="ARBA" id="ARBA00022840"/>
    </source>
</evidence>
<organism evidence="4 5">
    <name type="scientific">Amycolatopsis mediterranei (strain U-32)</name>
    <dbReference type="NCBI Taxonomy" id="749927"/>
    <lineage>
        <taxon>Bacteria</taxon>
        <taxon>Bacillati</taxon>
        <taxon>Actinomycetota</taxon>
        <taxon>Actinomycetes</taxon>
        <taxon>Pseudonocardiales</taxon>
        <taxon>Pseudonocardiaceae</taxon>
        <taxon>Amycolatopsis</taxon>
    </lineage>
</organism>
<dbReference type="EMBL" id="CP002000">
    <property type="protein sequence ID" value="ADJ47394.1"/>
    <property type="molecule type" value="Genomic_DNA"/>
</dbReference>
<dbReference type="PATRIC" id="fig|749927.5.peg.5854"/>
<dbReference type="InterPro" id="IPR027417">
    <property type="entry name" value="P-loop_NTPase"/>
</dbReference>